<reference evidence="3" key="1">
    <citation type="submission" date="2022-08" db="EMBL/GenBank/DDBJ databases">
        <authorList>
            <consortium name="DOE Joint Genome Institute"/>
            <person name="Min B."/>
            <person name="Riley R."/>
            <person name="Sierra-Patev S."/>
            <person name="Naranjo-Ortiz M."/>
            <person name="Looney B."/>
            <person name="Konkel Z."/>
            <person name="Slot J.C."/>
            <person name="Sakamoto Y."/>
            <person name="Steenwyk J.L."/>
            <person name="Rokas A."/>
            <person name="Carro J."/>
            <person name="Camarero S."/>
            <person name="Ferreira P."/>
            <person name="Molpeceres G."/>
            <person name="Ruiz-Duenas F.J."/>
            <person name="Serrano A."/>
            <person name="Henrissat B."/>
            <person name="Drula E."/>
            <person name="Hughes K.W."/>
            <person name="Mata J.L."/>
            <person name="Ishikawa N.K."/>
            <person name="Vargas-Isla R."/>
            <person name="Ushijima S."/>
            <person name="Smith C.A."/>
            <person name="Ahrendt S."/>
            <person name="Andreopoulos W."/>
            <person name="He G."/>
            <person name="Labutti K."/>
            <person name="Lipzen A."/>
            <person name="Ng V."/>
            <person name="Sandor L."/>
            <person name="Barry K."/>
            <person name="Martinez A.T."/>
            <person name="Xiao Y."/>
            <person name="Gibbons J.G."/>
            <person name="Terashima K."/>
            <person name="Hibbett D.S."/>
            <person name="Grigoriev I.V."/>
        </authorList>
    </citation>
    <scope>NUCLEOTIDE SEQUENCE</scope>
    <source>
        <strain evidence="3">Sp2 HRB7682 ss15</strain>
    </source>
</reference>
<feature type="compositionally biased region" description="Low complexity" evidence="1">
    <location>
        <begin position="340"/>
        <end position="351"/>
    </location>
</feature>
<reference evidence="3" key="2">
    <citation type="journal article" date="2023" name="Proc. Natl. Acad. Sci. U.S.A.">
        <title>A global phylogenomic analysis of the shiitake genus Lentinula.</title>
        <authorList>
            <person name="Sierra-Patev S."/>
            <person name="Min B."/>
            <person name="Naranjo-Ortiz M."/>
            <person name="Looney B."/>
            <person name="Konkel Z."/>
            <person name="Slot J.C."/>
            <person name="Sakamoto Y."/>
            <person name="Steenwyk J.L."/>
            <person name="Rokas A."/>
            <person name="Carro J."/>
            <person name="Camarero S."/>
            <person name="Ferreira P."/>
            <person name="Molpeceres G."/>
            <person name="Ruiz-Duenas F.J."/>
            <person name="Serrano A."/>
            <person name="Henrissat B."/>
            <person name="Drula E."/>
            <person name="Hughes K.W."/>
            <person name="Mata J.L."/>
            <person name="Ishikawa N.K."/>
            <person name="Vargas-Isla R."/>
            <person name="Ushijima S."/>
            <person name="Smith C.A."/>
            <person name="Donoghue J."/>
            <person name="Ahrendt S."/>
            <person name="Andreopoulos W."/>
            <person name="He G."/>
            <person name="LaButti K."/>
            <person name="Lipzen A."/>
            <person name="Ng V."/>
            <person name="Riley R."/>
            <person name="Sandor L."/>
            <person name="Barry K."/>
            <person name="Martinez A.T."/>
            <person name="Xiao Y."/>
            <person name="Gibbons J.G."/>
            <person name="Terashima K."/>
            <person name="Grigoriev I.V."/>
            <person name="Hibbett D."/>
        </authorList>
    </citation>
    <scope>NUCLEOTIDE SEQUENCE</scope>
    <source>
        <strain evidence="3">Sp2 HRB7682 ss15</strain>
    </source>
</reference>
<feature type="compositionally biased region" description="Polar residues" evidence="1">
    <location>
        <begin position="242"/>
        <end position="251"/>
    </location>
</feature>
<evidence type="ECO:0000259" key="2">
    <source>
        <dbReference type="PROSITE" id="PS50011"/>
    </source>
</evidence>
<dbReference type="AlphaFoldDB" id="A0A9W9B263"/>
<dbReference type="PANTHER" id="PTHR38248">
    <property type="entry name" value="FUNK1 6"/>
    <property type="match status" value="1"/>
</dbReference>
<accession>A0A9W9B263</accession>
<dbReference type="Pfam" id="PF17667">
    <property type="entry name" value="Pkinase_fungal"/>
    <property type="match status" value="1"/>
</dbReference>
<feature type="region of interest" description="Disordered" evidence="1">
    <location>
        <begin position="1"/>
        <end position="41"/>
    </location>
</feature>
<feature type="domain" description="Protein kinase" evidence="2">
    <location>
        <begin position="529"/>
        <end position="844"/>
    </location>
</feature>
<protein>
    <submittedName>
        <fullName evidence="3">Protein kinase</fullName>
    </submittedName>
</protein>
<evidence type="ECO:0000313" key="3">
    <source>
        <dbReference type="EMBL" id="KAJ4494916.1"/>
    </source>
</evidence>
<dbReference type="PROSITE" id="PS50011">
    <property type="entry name" value="PROTEIN_KINASE_DOM"/>
    <property type="match status" value="1"/>
</dbReference>
<organism evidence="3 4">
    <name type="scientific">Lentinula lateritia</name>
    <dbReference type="NCBI Taxonomy" id="40482"/>
    <lineage>
        <taxon>Eukaryota</taxon>
        <taxon>Fungi</taxon>
        <taxon>Dikarya</taxon>
        <taxon>Basidiomycota</taxon>
        <taxon>Agaricomycotina</taxon>
        <taxon>Agaricomycetes</taxon>
        <taxon>Agaricomycetidae</taxon>
        <taxon>Agaricales</taxon>
        <taxon>Marasmiineae</taxon>
        <taxon>Omphalotaceae</taxon>
        <taxon>Lentinula</taxon>
    </lineage>
</organism>
<dbReference type="InterPro" id="IPR011009">
    <property type="entry name" value="Kinase-like_dom_sf"/>
</dbReference>
<dbReference type="Proteomes" id="UP001150238">
    <property type="component" value="Unassembled WGS sequence"/>
</dbReference>
<dbReference type="InterPro" id="IPR000719">
    <property type="entry name" value="Prot_kinase_dom"/>
</dbReference>
<feature type="compositionally biased region" description="Polar residues" evidence="1">
    <location>
        <begin position="1"/>
        <end position="10"/>
    </location>
</feature>
<gene>
    <name evidence="3" type="ORF">C8J55DRAFT_554522</name>
</gene>
<feature type="compositionally biased region" description="Polar residues" evidence="1">
    <location>
        <begin position="301"/>
        <end position="327"/>
    </location>
</feature>
<dbReference type="SUPFAM" id="SSF56112">
    <property type="entry name" value="Protein kinase-like (PK-like)"/>
    <property type="match status" value="1"/>
</dbReference>
<dbReference type="PANTHER" id="PTHR38248:SF2">
    <property type="entry name" value="FUNK1 11"/>
    <property type="match status" value="1"/>
</dbReference>
<dbReference type="PROSITE" id="PS00109">
    <property type="entry name" value="PROTEIN_KINASE_TYR"/>
    <property type="match status" value="1"/>
</dbReference>
<evidence type="ECO:0000313" key="4">
    <source>
        <dbReference type="Proteomes" id="UP001150238"/>
    </source>
</evidence>
<dbReference type="InterPro" id="IPR040976">
    <property type="entry name" value="Pkinase_fungal"/>
</dbReference>
<feature type="compositionally biased region" description="Polar residues" evidence="1">
    <location>
        <begin position="258"/>
        <end position="276"/>
    </location>
</feature>
<dbReference type="GO" id="GO:0005524">
    <property type="term" value="F:ATP binding"/>
    <property type="evidence" value="ECO:0007669"/>
    <property type="project" value="InterPro"/>
</dbReference>
<name>A0A9W9B263_9AGAR</name>
<proteinExistence type="predicted"/>
<keyword evidence="3" id="KW-0808">Transferase</keyword>
<dbReference type="GO" id="GO:0004672">
    <property type="term" value="F:protein kinase activity"/>
    <property type="evidence" value="ECO:0007669"/>
    <property type="project" value="InterPro"/>
</dbReference>
<keyword evidence="3" id="KW-0418">Kinase</keyword>
<dbReference type="EMBL" id="JANVFS010000002">
    <property type="protein sequence ID" value="KAJ4494916.1"/>
    <property type="molecule type" value="Genomic_DNA"/>
</dbReference>
<feature type="region of interest" description="Disordered" evidence="1">
    <location>
        <begin position="238"/>
        <end position="358"/>
    </location>
</feature>
<comment type="caution">
    <text evidence="3">The sequence shown here is derived from an EMBL/GenBank/DDBJ whole genome shotgun (WGS) entry which is preliminary data.</text>
</comment>
<sequence>MEASPQNNLLAQAPLPHTPKQKQAGGPPVVKNTPGSHNYTAHAKDKVPQRASVLNKFLQDDISDRAVLSLDDFATLILDLPLDWRIKEEFSLLPESEVVRETFEAYLTAAIGATEGEGKGKKKGKAAAVREKELYQPLANLLNSLRDGKGRHMKKDIDEKIFYVQDPRPLLGSLLERKPDLGAIYIQLLELTKNAKLSKYLGKNKIAGVFWGLLLFFVEVKHEKGRFIGLNITKEETGTPKDVSSGSFISKTSKHESTQASKTAPGSSQLNPSNSRSIKRPRPVEELGTDIFRVTKRVKSHSTAQSESLTLRRSQRLARSTGASYRVQSGPLPSIRHSGSASTPPASATTSFGDEHRPRVTIHQSGGKEKLLEVGSSQEYALRAEEELKEERLLTPTQGQHRTRIQCASYAKEMLSNGFIRNHAIGILADDDGFRFHYYDRSKVVESEAFNILDDEWKKLFMAMVCQLNKLSSEKLGYIPNLHLDEYDHLRDPEQFSQFSQQFANDPQGLVGATYSFKGSDGVVHIVVIEQVLYRAEGIIGRCSVVVEVTCICQDSGCKWNGERKIMKISFPSKSRPSEEGLIYDARSKAESSGEHWALNHLPKVIDSITLPYHEKETVQGRLKTHLKDKYEERVMRVTILEKLHPLSELEDPREFAQVFYDVLQIHQWLYECVGILHRDLSSGNIMFRRKDDKIYGVLNDFDLSSRVADMDKGPTSNQRTGTRPFMSRDLLCPTWTGGHLYRHDLESLFYIMLCLACRYKKPGLPTAEPRAYSKWFSGTDEEVYDNKNSFYTDHNESFPIQPYFTHFRTWLHLIFRFLSAGYKARPSLELESEIASYDLDTLLALRDSLQDPELEEFDWSTLNGRVTYLTFRRIMSSFQAQPLETRWSSGNLRH</sequence>
<dbReference type="Gene3D" id="1.10.510.10">
    <property type="entry name" value="Transferase(Phosphotransferase) domain 1"/>
    <property type="match status" value="1"/>
</dbReference>
<dbReference type="SMART" id="SM00220">
    <property type="entry name" value="S_TKc"/>
    <property type="match status" value="1"/>
</dbReference>
<evidence type="ECO:0000256" key="1">
    <source>
        <dbReference type="SAM" id="MobiDB-lite"/>
    </source>
</evidence>
<dbReference type="InterPro" id="IPR008266">
    <property type="entry name" value="Tyr_kinase_AS"/>
</dbReference>